<feature type="transmembrane region" description="Helical" evidence="7">
    <location>
        <begin position="307"/>
        <end position="326"/>
    </location>
</feature>
<keyword evidence="9" id="KW-1185">Reference proteome</keyword>
<dbReference type="GO" id="GO:0016020">
    <property type="term" value="C:membrane"/>
    <property type="evidence" value="ECO:0007669"/>
    <property type="project" value="UniProtKB-SubCell"/>
</dbReference>
<dbReference type="Proteomes" id="UP001224674">
    <property type="component" value="Chromosome"/>
</dbReference>
<gene>
    <name evidence="8" type="ORF">QDX21_11795</name>
</gene>
<feature type="transmembrane region" description="Helical" evidence="7">
    <location>
        <begin position="274"/>
        <end position="295"/>
    </location>
</feature>
<evidence type="ECO:0000313" key="8">
    <source>
        <dbReference type="EMBL" id="WGH92961.1"/>
    </source>
</evidence>
<organism evidence="8 9">
    <name type="scientific">Auritidibacter ignavus</name>
    <dbReference type="NCBI Taxonomy" id="678932"/>
    <lineage>
        <taxon>Bacteria</taxon>
        <taxon>Bacillati</taxon>
        <taxon>Actinomycetota</taxon>
        <taxon>Actinomycetes</taxon>
        <taxon>Micrococcales</taxon>
        <taxon>Micrococcaceae</taxon>
        <taxon>Auritidibacter</taxon>
    </lineage>
</organism>
<feature type="transmembrane region" description="Helical" evidence="7">
    <location>
        <begin position="65"/>
        <end position="87"/>
    </location>
</feature>
<protein>
    <submittedName>
        <fullName evidence="8">AEC family transporter</fullName>
    </submittedName>
</protein>
<keyword evidence="3" id="KW-1003">Cell membrane</keyword>
<evidence type="ECO:0000256" key="4">
    <source>
        <dbReference type="ARBA" id="ARBA00022692"/>
    </source>
</evidence>
<proteinExistence type="predicted"/>
<dbReference type="RefSeq" id="WP_110098061.1">
    <property type="nucleotide sequence ID" value="NZ_CP122561.1"/>
</dbReference>
<dbReference type="Pfam" id="PF03547">
    <property type="entry name" value="Mem_trans"/>
    <property type="match status" value="1"/>
</dbReference>
<evidence type="ECO:0000256" key="2">
    <source>
        <dbReference type="ARBA" id="ARBA00022448"/>
    </source>
</evidence>
<evidence type="ECO:0000256" key="5">
    <source>
        <dbReference type="ARBA" id="ARBA00022989"/>
    </source>
</evidence>
<keyword evidence="5 7" id="KW-1133">Transmembrane helix</keyword>
<evidence type="ECO:0000256" key="6">
    <source>
        <dbReference type="ARBA" id="ARBA00023136"/>
    </source>
</evidence>
<evidence type="ECO:0000256" key="1">
    <source>
        <dbReference type="ARBA" id="ARBA00004141"/>
    </source>
</evidence>
<feature type="transmembrane region" description="Helical" evidence="7">
    <location>
        <begin position="209"/>
        <end position="232"/>
    </location>
</feature>
<reference evidence="8 9" key="1">
    <citation type="submission" date="2023-03" db="EMBL/GenBank/DDBJ databases">
        <title>Complete genome sequences of several Auritidibacter ignavus strains isolated from ear infections.</title>
        <authorList>
            <person name="Baehr T."/>
            <person name="Baumhoegger A.M."/>
        </authorList>
    </citation>
    <scope>NUCLEOTIDE SEQUENCE [LARGE SCALE GENOMIC DNA]</scope>
    <source>
        <strain evidence="8 9">BABAE-6</strain>
    </source>
</reference>
<feature type="transmembrane region" description="Helical" evidence="7">
    <location>
        <begin position="244"/>
        <end position="268"/>
    </location>
</feature>
<feature type="transmembrane region" description="Helical" evidence="7">
    <location>
        <begin position="168"/>
        <end position="197"/>
    </location>
</feature>
<accession>A0AAJ6AGI8</accession>
<evidence type="ECO:0000313" key="9">
    <source>
        <dbReference type="Proteomes" id="UP001224674"/>
    </source>
</evidence>
<keyword evidence="6 7" id="KW-0472">Membrane</keyword>
<comment type="subcellular location">
    <subcellularLocation>
        <location evidence="1">Membrane</location>
        <topology evidence="1">Multi-pass membrane protein</topology>
    </subcellularLocation>
</comment>
<sequence length="327" mass="34870">MAEVISGFTVIWVIILVGYLVGKTRVLGPQAQQVLSRTAFFVANPALLFKTLSESDISVILGPQLWVAAISAFTVLVVYLVISRFVIPAGTWSERFIGGMSSSMVNSANLGIPISAYVLGNPAWSAPVILFQLAIYTPIYVLVLDTLTDREQRTDRSSTAPRKVRPTGFLTVMARMLVSIVKNPMIIGSGLGIISALTDIHFPGPIDESITLIAGASIPAMLLAFGLSLVGSKPLEKDSRRRSAVLIGSALKLVLHPALAWVLAQFVFGMDPVHVFTAVVLASLPTAQNVFVAASRYNTGIVVSRDTVFITTIAAIPATILIAVLLA</sequence>
<evidence type="ECO:0000256" key="3">
    <source>
        <dbReference type="ARBA" id="ARBA00022475"/>
    </source>
</evidence>
<dbReference type="PANTHER" id="PTHR36838:SF3">
    <property type="entry name" value="TRANSPORTER AUXIN EFFLUX CARRIER EC FAMILY"/>
    <property type="match status" value="1"/>
</dbReference>
<dbReference type="GO" id="GO:0055085">
    <property type="term" value="P:transmembrane transport"/>
    <property type="evidence" value="ECO:0007669"/>
    <property type="project" value="InterPro"/>
</dbReference>
<keyword evidence="4 7" id="KW-0812">Transmembrane</keyword>
<dbReference type="AlphaFoldDB" id="A0AAJ6AGI8"/>
<dbReference type="InterPro" id="IPR004776">
    <property type="entry name" value="Mem_transp_PIN-like"/>
</dbReference>
<dbReference type="PANTHER" id="PTHR36838">
    <property type="entry name" value="AUXIN EFFLUX CARRIER FAMILY PROTEIN"/>
    <property type="match status" value="1"/>
</dbReference>
<keyword evidence="2" id="KW-0813">Transport</keyword>
<feature type="transmembrane region" description="Helical" evidence="7">
    <location>
        <begin position="6"/>
        <end position="22"/>
    </location>
</feature>
<name>A0AAJ6AGI8_9MICC</name>
<dbReference type="EMBL" id="CP122566">
    <property type="protein sequence ID" value="WGH92961.1"/>
    <property type="molecule type" value="Genomic_DNA"/>
</dbReference>
<feature type="transmembrane region" description="Helical" evidence="7">
    <location>
        <begin position="124"/>
        <end position="147"/>
    </location>
</feature>
<evidence type="ECO:0000256" key="7">
    <source>
        <dbReference type="SAM" id="Phobius"/>
    </source>
</evidence>